<dbReference type="AlphaFoldDB" id="K1PTQ3"/>
<reference evidence="3" key="1">
    <citation type="journal article" date="2012" name="Nature">
        <title>The oyster genome reveals stress adaptation and complexity of shell formation.</title>
        <authorList>
            <person name="Zhang G."/>
            <person name="Fang X."/>
            <person name="Guo X."/>
            <person name="Li L."/>
            <person name="Luo R."/>
            <person name="Xu F."/>
            <person name="Yang P."/>
            <person name="Zhang L."/>
            <person name="Wang X."/>
            <person name="Qi H."/>
            <person name="Xiong Z."/>
            <person name="Que H."/>
            <person name="Xie Y."/>
            <person name="Holland P.W."/>
            <person name="Paps J."/>
            <person name="Zhu Y."/>
            <person name="Wu F."/>
            <person name="Chen Y."/>
            <person name="Wang J."/>
            <person name="Peng C."/>
            <person name="Meng J."/>
            <person name="Yang L."/>
            <person name="Liu J."/>
            <person name="Wen B."/>
            <person name="Zhang N."/>
            <person name="Huang Z."/>
            <person name="Zhu Q."/>
            <person name="Feng Y."/>
            <person name="Mount A."/>
            <person name="Hedgecock D."/>
            <person name="Xu Z."/>
            <person name="Liu Y."/>
            <person name="Domazet-Loso T."/>
            <person name="Du Y."/>
            <person name="Sun X."/>
            <person name="Zhang S."/>
            <person name="Liu B."/>
            <person name="Cheng P."/>
            <person name="Jiang X."/>
            <person name="Li J."/>
            <person name="Fan D."/>
            <person name="Wang W."/>
            <person name="Fu W."/>
            <person name="Wang T."/>
            <person name="Wang B."/>
            <person name="Zhang J."/>
            <person name="Peng Z."/>
            <person name="Li Y."/>
            <person name="Li N."/>
            <person name="Wang J."/>
            <person name="Chen M."/>
            <person name="He Y."/>
            <person name="Tan F."/>
            <person name="Song X."/>
            <person name="Zheng Q."/>
            <person name="Huang R."/>
            <person name="Yang H."/>
            <person name="Du X."/>
            <person name="Chen L."/>
            <person name="Yang M."/>
            <person name="Gaffney P.M."/>
            <person name="Wang S."/>
            <person name="Luo L."/>
            <person name="She Z."/>
            <person name="Ming Y."/>
            <person name="Huang W."/>
            <person name="Zhang S."/>
            <person name="Huang B."/>
            <person name="Zhang Y."/>
            <person name="Qu T."/>
            <person name="Ni P."/>
            <person name="Miao G."/>
            <person name="Wang J."/>
            <person name="Wang Q."/>
            <person name="Steinberg C.E."/>
            <person name="Wang H."/>
            <person name="Li N."/>
            <person name="Qian L."/>
            <person name="Zhang G."/>
            <person name="Li Y."/>
            <person name="Yang H."/>
            <person name="Liu X."/>
            <person name="Wang J."/>
            <person name="Yin Y."/>
            <person name="Wang J."/>
        </authorList>
    </citation>
    <scope>NUCLEOTIDE SEQUENCE [LARGE SCALE GENOMIC DNA]</scope>
    <source>
        <strain evidence="3">05x7-T-G4-1.051#20</strain>
    </source>
</reference>
<gene>
    <name evidence="3" type="ORF">CGI_10002520</name>
</gene>
<keyword evidence="2" id="KW-0472">Membrane</keyword>
<dbReference type="InParanoid" id="K1PTQ3"/>
<feature type="region of interest" description="Disordered" evidence="1">
    <location>
        <begin position="118"/>
        <end position="154"/>
    </location>
</feature>
<proteinExistence type="predicted"/>
<organism evidence="3">
    <name type="scientific">Magallana gigas</name>
    <name type="common">Pacific oyster</name>
    <name type="synonym">Crassostrea gigas</name>
    <dbReference type="NCBI Taxonomy" id="29159"/>
    <lineage>
        <taxon>Eukaryota</taxon>
        <taxon>Metazoa</taxon>
        <taxon>Spiralia</taxon>
        <taxon>Lophotrochozoa</taxon>
        <taxon>Mollusca</taxon>
        <taxon>Bivalvia</taxon>
        <taxon>Autobranchia</taxon>
        <taxon>Pteriomorphia</taxon>
        <taxon>Ostreida</taxon>
        <taxon>Ostreoidea</taxon>
        <taxon>Ostreidae</taxon>
        <taxon>Magallana</taxon>
    </lineage>
</organism>
<name>K1PTQ3_MAGGI</name>
<protein>
    <submittedName>
        <fullName evidence="3">Uncharacterized protein</fullName>
    </submittedName>
</protein>
<evidence type="ECO:0000313" key="3">
    <source>
        <dbReference type="EMBL" id="EKC22289.1"/>
    </source>
</evidence>
<feature type="transmembrane region" description="Helical" evidence="2">
    <location>
        <begin position="89"/>
        <end position="110"/>
    </location>
</feature>
<sequence length="154" mass="16291">MYANKKTDVNEKAKVTGMKSQKPGKHAHVKAVEVADEGSKTGVIVAVVLVLITVLGVGAAVFIVLIPVKTLTADINIRLQDDSAKDSSVMAFVAVGILIGHLLAILAIIICRCYKARSDTDSDGQKSVDAGSKGHKQEKTNEGVDRSLSNHSLK</sequence>
<evidence type="ECO:0000256" key="2">
    <source>
        <dbReference type="SAM" id="Phobius"/>
    </source>
</evidence>
<accession>K1PTQ3</accession>
<feature type="compositionally biased region" description="Basic and acidic residues" evidence="1">
    <location>
        <begin position="135"/>
        <end position="145"/>
    </location>
</feature>
<keyword evidence="2" id="KW-1133">Transmembrane helix</keyword>
<feature type="transmembrane region" description="Helical" evidence="2">
    <location>
        <begin position="43"/>
        <end position="68"/>
    </location>
</feature>
<keyword evidence="2" id="KW-0812">Transmembrane</keyword>
<evidence type="ECO:0000256" key="1">
    <source>
        <dbReference type="SAM" id="MobiDB-lite"/>
    </source>
</evidence>
<dbReference type="EMBL" id="JH816079">
    <property type="protein sequence ID" value="EKC22289.1"/>
    <property type="molecule type" value="Genomic_DNA"/>
</dbReference>
<dbReference type="HOGENOM" id="CLU_1705964_0_0_1"/>